<sequence>MSGHRRSPTRREILALAGAAGATLALPGRGFAQAKKLTVLSHRVHHAAATAGPGGDATAAWRAATGTDVDWVTLGDVNAIMERLLREASLSETSIDVGYLLNGRAVPRNLKLFEPLDARQASAPIEAFDDFAPGLVEPMKLDGALYGVPVRHATNALIYNEALFAERGVALPKTFEELVEAARKLTYKRADGTSVYGLAFTSVFASNFLTLARALGGDYMTADGRIVCTEPGMVKTLGILADLYKAGVMPRNFTNLNNEEVTTWMQQGRAAITVNPFARLVSYNDPSKSQYPGKFKALTVPVAADLQGKITYAPTVEFWALVIPKAAQQKDASWGLISALSSKAGTLAMALNGNGPTRLSTYDDPKLKAALPYAADEAAALKTARIHLPAFDEQARAHDIFVQASQAAVIGSMTPEAAMADAAARVKPLLPS</sequence>
<evidence type="ECO:0000313" key="5">
    <source>
        <dbReference type="EMBL" id="PXW61685.1"/>
    </source>
</evidence>
<evidence type="ECO:0000256" key="4">
    <source>
        <dbReference type="ARBA" id="ARBA00022764"/>
    </source>
</evidence>
<dbReference type="PROSITE" id="PS51318">
    <property type="entry name" value="TAT"/>
    <property type="match status" value="1"/>
</dbReference>
<dbReference type="PANTHER" id="PTHR30061">
    <property type="entry name" value="MALTOSE-BINDING PERIPLASMIC PROTEIN"/>
    <property type="match status" value="1"/>
</dbReference>
<dbReference type="InterPro" id="IPR006059">
    <property type="entry name" value="SBP"/>
</dbReference>
<dbReference type="GO" id="GO:0042956">
    <property type="term" value="P:maltodextrin transmembrane transport"/>
    <property type="evidence" value="ECO:0007669"/>
    <property type="project" value="TreeGrafter"/>
</dbReference>
<evidence type="ECO:0000256" key="2">
    <source>
        <dbReference type="ARBA" id="ARBA00022448"/>
    </source>
</evidence>
<dbReference type="GO" id="GO:0055052">
    <property type="term" value="C:ATP-binding cassette (ABC) transporter complex, substrate-binding subunit-containing"/>
    <property type="evidence" value="ECO:0007669"/>
    <property type="project" value="TreeGrafter"/>
</dbReference>
<dbReference type="GO" id="GO:0015768">
    <property type="term" value="P:maltose transport"/>
    <property type="evidence" value="ECO:0007669"/>
    <property type="project" value="TreeGrafter"/>
</dbReference>
<comment type="similarity">
    <text evidence="1">Belongs to the bacterial solute-binding protein 1 family.</text>
</comment>
<dbReference type="PANTHER" id="PTHR30061:SF50">
    <property type="entry name" value="MALTOSE_MALTODEXTRIN-BINDING PERIPLASMIC PROTEIN"/>
    <property type="match status" value="1"/>
</dbReference>
<dbReference type="OrthoDB" id="7374398at2"/>
<name>A0A2V3UB23_9HYPH</name>
<keyword evidence="6" id="KW-1185">Reference proteome</keyword>
<gene>
    <name evidence="5" type="ORF">C7450_103203</name>
</gene>
<dbReference type="GO" id="GO:1901982">
    <property type="term" value="F:maltose binding"/>
    <property type="evidence" value="ECO:0007669"/>
    <property type="project" value="TreeGrafter"/>
</dbReference>
<comment type="caution">
    <text evidence="5">The sequence shown here is derived from an EMBL/GenBank/DDBJ whole genome shotgun (WGS) entry which is preliminary data.</text>
</comment>
<evidence type="ECO:0000313" key="6">
    <source>
        <dbReference type="Proteomes" id="UP000248021"/>
    </source>
</evidence>
<reference evidence="5 6" key="1">
    <citation type="submission" date="2018-05" db="EMBL/GenBank/DDBJ databases">
        <title>Genomic Encyclopedia of Type Strains, Phase IV (KMG-IV): sequencing the most valuable type-strain genomes for metagenomic binning, comparative biology and taxonomic classification.</title>
        <authorList>
            <person name="Goeker M."/>
        </authorList>
    </citation>
    <scope>NUCLEOTIDE SEQUENCE [LARGE SCALE GENOMIC DNA]</scope>
    <source>
        <strain evidence="5 6">DSM 6462</strain>
    </source>
</reference>
<dbReference type="RefSeq" id="WP_110373987.1">
    <property type="nucleotide sequence ID" value="NZ_JAHBRY010000001.1"/>
</dbReference>
<dbReference type="Gene3D" id="3.40.190.10">
    <property type="entry name" value="Periplasmic binding protein-like II"/>
    <property type="match status" value="2"/>
</dbReference>
<dbReference type="Pfam" id="PF01547">
    <property type="entry name" value="SBP_bac_1"/>
    <property type="match status" value="1"/>
</dbReference>
<dbReference type="AlphaFoldDB" id="A0A2V3UB23"/>
<evidence type="ECO:0000256" key="3">
    <source>
        <dbReference type="ARBA" id="ARBA00022729"/>
    </source>
</evidence>
<organism evidence="5 6">
    <name type="scientific">Chelatococcus asaccharovorans</name>
    <dbReference type="NCBI Taxonomy" id="28210"/>
    <lineage>
        <taxon>Bacteria</taxon>
        <taxon>Pseudomonadati</taxon>
        <taxon>Pseudomonadota</taxon>
        <taxon>Alphaproteobacteria</taxon>
        <taxon>Hyphomicrobiales</taxon>
        <taxon>Chelatococcaceae</taxon>
        <taxon>Chelatococcus</taxon>
    </lineage>
</organism>
<dbReference type="Proteomes" id="UP000248021">
    <property type="component" value="Unassembled WGS sequence"/>
</dbReference>
<keyword evidence="5" id="KW-0762">Sugar transport</keyword>
<keyword evidence="4" id="KW-0574">Periplasm</keyword>
<keyword evidence="3" id="KW-0732">Signal</keyword>
<protein>
    <submittedName>
        <fullName evidence="5">Multiple sugar transport system substrate-binding protein</fullName>
    </submittedName>
</protein>
<evidence type="ECO:0000256" key="1">
    <source>
        <dbReference type="ARBA" id="ARBA00008520"/>
    </source>
</evidence>
<dbReference type="EMBL" id="QJJK01000003">
    <property type="protein sequence ID" value="PXW61685.1"/>
    <property type="molecule type" value="Genomic_DNA"/>
</dbReference>
<dbReference type="InterPro" id="IPR006311">
    <property type="entry name" value="TAT_signal"/>
</dbReference>
<keyword evidence="2" id="KW-0813">Transport</keyword>
<dbReference type="SUPFAM" id="SSF53850">
    <property type="entry name" value="Periplasmic binding protein-like II"/>
    <property type="match status" value="1"/>
</dbReference>
<accession>A0A2V3UB23</accession>
<proteinExistence type="inferred from homology"/>